<keyword evidence="3" id="KW-1185">Reference proteome</keyword>
<name>A0A8J2KPE4_9HEXA</name>
<protein>
    <recommendedName>
        <fullName evidence="4">Gag protein</fullName>
    </recommendedName>
</protein>
<feature type="region of interest" description="Disordered" evidence="1">
    <location>
        <begin position="149"/>
        <end position="184"/>
    </location>
</feature>
<evidence type="ECO:0000313" key="3">
    <source>
        <dbReference type="Proteomes" id="UP000708208"/>
    </source>
</evidence>
<evidence type="ECO:0008006" key="4">
    <source>
        <dbReference type="Google" id="ProtNLM"/>
    </source>
</evidence>
<comment type="caution">
    <text evidence="2">The sequence shown here is derived from an EMBL/GenBank/DDBJ whole genome shotgun (WGS) entry which is preliminary data.</text>
</comment>
<feature type="compositionally biased region" description="Low complexity" evidence="1">
    <location>
        <begin position="153"/>
        <end position="168"/>
    </location>
</feature>
<reference evidence="2" key="1">
    <citation type="submission" date="2021-06" db="EMBL/GenBank/DDBJ databases">
        <authorList>
            <person name="Hodson N. C."/>
            <person name="Mongue J. A."/>
            <person name="Jaron S. K."/>
        </authorList>
    </citation>
    <scope>NUCLEOTIDE SEQUENCE</scope>
</reference>
<organism evidence="2 3">
    <name type="scientific">Allacma fusca</name>
    <dbReference type="NCBI Taxonomy" id="39272"/>
    <lineage>
        <taxon>Eukaryota</taxon>
        <taxon>Metazoa</taxon>
        <taxon>Ecdysozoa</taxon>
        <taxon>Arthropoda</taxon>
        <taxon>Hexapoda</taxon>
        <taxon>Collembola</taxon>
        <taxon>Symphypleona</taxon>
        <taxon>Sminthuridae</taxon>
        <taxon>Allacma</taxon>
    </lineage>
</organism>
<dbReference type="AlphaFoldDB" id="A0A8J2KPE4"/>
<gene>
    <name evidence="2" type="ORF">AFUS01_LOCUS30997</name>
</gene>
<dbReference type="Proteomes" id="UP000708208">
    <property type="component" value="Unassembled WGS sequence"/>
</dbReference>
<dbReference type="EMBL" id="CAJVCH010484583">
    <property type="protein sequence ID" value="CAG7820613.1"/>
    <property type="molecule type" value="Genomic_DNA"/>
</dbReference>
<evidence type="ECO:0000256" key="1">
    <source>
        <dbReference type="SAM" id="MobiDB-lite"/>
    </source>
</evidence>
<proteinExistence type="predicted"/>
<accession>A0A8J2KPE4</accession>
<evidence type="ECO:0000313" key="2">
    <source>
        <dbReference type="EMBL" id="CAG7820613.1"/>
    </source>
</evidence>
<sequence length="219" mass="24474">MDGVCYGTELFPVTGSYDEQRGWTRIDKAVQGIFLLTVESKIRRCILACNTSFEMWSRLKCSYGPIDTYKQDLWNQFYEMEVCSETGPLEVLYQLEVIAGQLNTLKPGSLTPEDVLARTIRVMKGEQICQSCKTDAGHSERDLYAFGAKSKFNGGNPKNNGKGQGQQNGKEKRKPGTCHNCENVRHSTNPAQIMTHGRKERIDVDPAVEETLILGEGDA</sequence>
<feature type="non-terminal residue" evidence="2">
    <location>
        <position position="1"/>
    </location>
</feature>